<evidence type="ECO:0000313" key="3">
    <source>
        <dbReference type="Proteomes" id="UP000479000"/>
    </source>
</evidence>
<accession>A0A6H5HK60</accession>
<gene>
    <name evidence="2" type="ORF">NTEN_LOCUS18986</name>
</gene>
<proteinExistence type="predicted"/>
<reference evidence="2 3" key="1">
    <citation type="submission" date="2020-02" db="EMBL/GenBank/DDBJ databases">
        <authorList>
            <person name="Ferguson B K."/>
        </authorList>
    </citation>
    <scope>NUCLEOTIDE SEQUENCE [LARGE SCALE GENOMIC DNA]</scope>
</reference>
<keyword evidence="1" id="KW-1133">Transmembrane helix</keyword>
<dbReference type="EMBL" id="CADCXU010028070">
    <property type="protein sequence ID" value="CAB0014561.1"/>
    <property type="molecule type" value="Genomic_DNA"/>
</dbReference>
<keyword evidence="1" id="KW-0472">Membrane</keyword>
<protein>
    <submittedName>
        <fullName evidence="2">Uncharacterized protein</fullName>
    </submittedName>
</protein>
<evidence type="ECO:0000256" key="1">
    <source>
        <dbReference type="SAM" id="Phobius"/>
    </source>
</evidence>
<dbReference type="Proteomes" id="UP000479000">
    <property type="component" value="Unassembled WGS sequence"/>
</dbReference>
<evidence type="ECO:0000313" key="2">
    <source>
        <dbReference type="EMBL" id="CAB0014561.1"/>
    </source>
</evidence>
<feature type="transmembrane region" description="Helical" evidence="1">
    <location>
        <begin position="12"/>
        <end position="36"/>
    </location>
</feature>
<dbReference type="AlphaFoldDB" id="A0A6H5HK60"/>
<keyword evidence="3" id="KW-1185">Reference proteome</keyword>
<organism evidence="2 3">
    <name type="scientific">Nesidiocoris tenuis</name>
    <dbReference type="NCBI Taxonomy" id="355587"/>
    <lineage>
        <taxon>Eukaryota</taxon>
        <taxon>Metazoa</taxon>
        <taxon>Ecdysozoa</taxon>
        <taxon>Arthropoda</taxon>
        <taxon>Hexapoda</taxon>
        <taxon>Insecta</taxon>
        <taxon>Pterygota</taxon>
        <taxon>Neoptera</taxon>
        <taxon>Paraneoptera</taxon>
        <taxon>Hemiptera</taxon>
        <taxon>Heteroptera</taxon>
        <taxon>Panheteroptera</taxon>
        <taxon>Cimicomorpha</taxon>
        <taxon>Miridae</taxon>
        <taxon>Dicyphina</taxon>
        <taxon>Nesidiocoris</taxon>
    </lineage>
</organism>
<keyword evidence="1" id="KW-0812">Transmembrane</keyword>
<sequence>MSDQPLELRRFAWFATYCLLIALTSEGLGVLIGFTFNCTVNTLYRLLQVGTLELLIPHYSMLFTERDSRWAVFNGANSHVGDARHGIRGSDSSGHASATQSFLPEIRHSRHHNGSLSRQAPYFGNKFFKCSSIRCLYCMSSPNMGTTKQCGSTNVDDYGHIGRRAHVTSILFLVFCGYYSIYCRYLGQQTYNFFYRLTRFSIEFVEIS</sequence>
<name>A0A6H5HK60_9HEMI</name>